<organism evidence="2 3">
    <name type="scientific">Salmonella phage vB_SnwM_CGG4-1</name>
    <dbReference type="NCBI Taxonomy" id="1815631"/>
    <lineage>
        <taxon>Viruses</taxon>
        <taxon>Duplodnaviria</taxon>
        <taxon>Heunggongvirae</taxon>
        <taxon>Uroviricota</taxon>
        <taxon>Caudoviricetes</taxon>
        <taxon>Pantevenvirales</taxon>
        <taxon>Straboviridae</taxon>
        <taxon>Tevenvirinae</taxon>
        <taxon>Gelderlandvirus</taxon>
        <taxon>Gelderlandvirus cgg41</taxon>
    </lineage>
</organism>
<protein>
    <recommendedName>
        <fullName evidence="1">Uncharacterized 8.8 kDa protein in frd-Gp32 intergenic region</fullName>
    </recommendedName>
</protein>
<sequence length="84" mass="10133">MLTKWYIGEKMAQVTLSVYDYEYFRETCLDKYGIREVERVKNDEDNEVTIEASLRTLSIYLNREYCVGMYQEYVEEIFDSIICN</sequence>
<evidence type="ECO:0000313" key="2">
    <source>
        <dbReference type="EMBL" id="ANA49582.1"/>
    </source>
</evidence>
<accession>A0A1B0VVH7</accession>
<dbReference type="InterPro" id="IPR008765">
    <property type="entry name" value="Phage_T4_Frd3"/>
</dbReference>
<name>A0A1B0VVH7_9CAUD</name>
<evidence type="ECO:0000256" key="1">
    <source>
        <dbReference type="ARBA" id="ARBA00015064"/>
    </source>
</evidence>
<dbReference type="EMBL" id="KU867307">
    <property type="protein sequence ID" value="ANA49582.1"/>
    <property type="molecule type" value="Genomic_DNA"/>
</dbReference>
<dbReference type="GeneID" id="29060411"/>
<dbReference type="OrthoDB" id="39921at10239"/>
<keyword evidence="3" id="KW-1185">Reference proteome</keyword>
<gene>
    <name evidence="2" type="ORF">CGG41_228</name>
</gene>
<dbReference type="Proteomes" id="UP000204511">
    <property type="component" value="Genome"/>
</dbReference>
<dbReference type="KEGG" id="vg:29060411"/>
<reference evidence="3" key="1">
    <citation type="submission" date="2016-03" db="EMBL/GenBank/DDBJ databases">
        <authorList>
            <person name="Cucic S."/>
            <person name="Anany H."/>
            <person name="Brovko L."/>
            <person name="Kropinski A.M."/>
            <person name="Griffiths M.W."/>
        </authorList>
    </citation>
    <scope>NUCLEOTIDE SEQUENCE [LARGE SCALE GENOMIC DNA]</scope>
</reference>
<proteinExistence type="predicted"/>
<evidence type="ECO:0000313" key="3">
    <source>
        <dbReference type="Proteomes" id="UP000204511"/>
    </source>
</evidence>
<dbReference type="RefSeq" id="YP_009286594.1">
    <property type="nucleotide sequence ID" value="NC_031065.1"/>
</dbReference>
<dbReference type="Pfam" id="PF05798">
    <property type="entry name" value="Phage_FRD3"/>
    <property type="match status" value="1"/>
</dbReference>